<dbReference type="Gramene" id="KRH28789">
    <property type="protein sequence ID" value="KRH28789"/>
    <property type="gene ID" value="GLYMA_11G076400"/>
</dbReference>
<reference evidence="2 3" key="1">
    <citation type="journal article" date="2010" name="Nature">
        <title>Genome sequence of the palaeopolyploid soybean.</title>
        <authorList>
            <person name="Schmutz J."/>
            <person name="Cannon S.B."/>
            <person name="Schlueter J."/>
            <person name="Ma J."/>
            <person name="Mitros T."/>
            <person name="Nelson W."/>
            <person name="Hyten D.L."/>
            <person name="Song Q."/>
            <person name="Thelen J.J."/>
            <person name="Cheng J."/>
            <person name="Xu D."/>
            <person name="Hellsten U."/>
            <person name="May G.D."/>
            <person name="Yu Y."/>
            <person name="Sakurai T."/>
            <person name="Umezawa T."/>
            <person name="Bhattacharyya M.K."/>
            <person name="Sandhu D."/>
            <person name="Valliyodan B."/>
            <person name="Lindquist E."/>
            <person name="Peto M."/>
            <person name="Grant D."/>
            <person name="Shu S."/>
            <person name="Goodstein D."/>
            <person name="Barry K."/>
            <person name="Futrell-Griggs M."/>
            <person name="Abernathy B."/>
            <person name="Du J."/>
            <person name="Tian Z."/>
            <person name="Zhu L."/>
            <person name="Gill N."/>
            <person name="Joshi T."/>
            <person name="Libault M."/>
            <person name="Sethuraman A."/>
            <person name="Zhang X.-C."/>
            <person name="Shinozaki K."/>
            <person name="Nguyen H.T."/>
            <person name="Wing R.A."/>
            <person name="Cregan P."/>
            <person name="Specht J."/>
            <person name="Grimwood J."/>
            <person name="Rokhsar D."/>
            <person name="Stacey G."/>
            <person name="Shoemaker R.C."/>
            <person name="Jackson S.A."/>
        </authorList>
    </citation>
    <scope>NUCLEOTIDE SEQUENCE [LARGE SCALE GENOMIC DNA]</scope>
    <source>
        <strain evidence="3">cv. Williams 82</strain>
        <tissue evidence="2">Callus</tissue>
    </source>
</reference>
<name>A0A0R0HN21_SOYBN</name>
<reference evidence="3" key="2">
    <citation type="submission" date="2018-02" db="UniProtKB">
        <authorList>
            <consortium name="EnsemblPlants"/>
        </authorList>
    </citation>
    <scope>IDENTIFICATION</scope>
    <source>
        <strain evidence="3">Williams 82</strain>
    </source>
</reference>
<dbReference type="EnsemblPlants" id="KRH28789">
    <property type="protein sequence ID" value="KRH28789"/>
    <property type="gene ID" value="GLYMA_11G076400"/>
</dbReference>
<dbReference type="Proteomes" id="UP000008827">
    <property type="component" value="Chromosome 11"/>
</dbReference>
<dbReference type="EMBL" id="CM000844">
    <property type="protein sequence ID" value="KRH28789.1"/>
    <property type="molecule type" value="Genomic_DNA"/>
</dbReference>
<organism evidence="2">
    <name type="scientific">Glycine max</name>
    <name type="common">Soybean</name>
    <name type="synonym">Glycine hispida</name>
    <dbReference type="NCBI Taxonomy" id="3847"/>
    <lineage>
        <taxon>Eukaryota</taxon>
        <taxon>Viridiplantae</taxon>
        <taxon>Streptophyta</taxon>
        <taxon>Embryophyta</taxon>
        <taxon>Tracheophyta</taxon>
        <taxon>Spermatophyta</taxon>
        <taxon>Magnoliopsida</taxon>
        <taxon>eudicotyledons</taxon>
        <taxon>Gunneridae</taxon>
        <taxon>Pentapetalae</taxon>
        <taxon>rosids</taxon>
        <taxon>fabids</taxon>
        <taxon>Fabales</taxon>
        <taxon>Fabaceae</taxon>
        <taxon>Papilionoideae</taxon>
        <taxon>50 kb inversion clade</taxon>
        <taxon>NPAAA clade</taxon>
        <taxon>indigoferoid/millettioid clade</taxon>
        <taxon>Phaseoleae</taxon>
        <taxon>Glycine</taxon>
        <taxon>Glycine subgen. Soja</taxon>
    </lineage>
</organism>
<keyword evidence="4" id="KW-1185">Reference proteome</keyword>
<evidence type="ECO:0000313" key="4">
    <source>
        <dbReference type="Proteomes" id="UP000008827"/>
    </source>
</evidence>
<accession>A0A0R0HN21</accession>
<dbReference type="AlphaFoldDB" id="A0A0R0HN21"/>
<sequence length="107" mass="12728">MIFVFFLWCIILYDTSIREVLCQVIQQNVPCEHCTDATIAIRLLYILYNKQIQIHNSFLISTLSKLTYHQSLEKEKRNSFTPVFLNSPILLNFVNCQVKRRKKKECE</sequence>
<protein>
    <recommendedName>
        <fullName evidence="5">Secreted protein</fullName>
    </recommendedName>
</protein>
<gene>
    <name evidence="2" type="ORF">GLYMA_11G076400</name>
</gene>
<evidence type="ECO:0008006" key="5">
    <source>
        <dbReference type="Google" id="ProtNLM"/>
    </source>
</evidence>
<feature type="chain" id="PRO_5014521648" description="Secreted protein" evidence="1">
    <location>
        <begin position="23"/>
        <end position="107"/>
    </location>
</feature>
<proteinExistence type="predicted"/>
<evidence type="ECO:0000313" key="2">
    <source>
        <dbReference type="EMBL" id="KRH28789.1"/>
    </source>
</evidence>
<keyword evidence="1" id="KW-0732">Signal</keyword>
<reference evidence="2" key="3">
    <citation type="submission" date="2018-07" db="EMBL/GenBank/DDBJ databases">
        <title>WGS assembly of Glycine max.</title>
        <authorList>
            <person name="Schmutz J."/>
            <person name="Cannon S."/>
            <person name="Schlueter J."/>
            <person name="Ma J."/>
            <person name="Mitros T."/>
            <person name="Nelson W."/>
            <person name="Hyten D."/>
            <person name="Song Q."/>
            <person name="Thelen J."/>
            <person name="Cheng J."/>
            <person name="Xu D."/>
            <person name="Hellsten U."/>
            <person name="May G."/>
            <person name="Yu Y."/>
            <person name="Sakurai T."/>
            <person name="Umezawa T."/>
            <person name="Bhattacharyya M."/>
            <person name="Sandhu D."/>
            <person name="Valliyodan B."/>
            <person name="Lindquist E."/>
            <person name="Peto M."/>
            <person name="Grant D."/>
            <person name="Shu S."/>
            <person name="Goodstein D."/>
            <person name="Barry K."/>
            <person name="Futrell-Griggs M."/>
            <person name="Abernathy B."/>
            <person name="Du J."/>
            <person name="Tian Z."/>
            <person name="Zhu L."/>
            <person name="Gill N."/>
            <person name="Joshi T."/>
            <person name="Libault M."/>
            <person name="Sethuraman A."/>
            <person name="Zhang X."/>
            <person name="Shinozaki K."/>
            <person name="Nguyen H."/>
            <person name="Wing R."/>
            <person name="Cregan P."/>
            <person name="Specht J."/>
            <person name="Grimwood J."/>
            <person name="Rokhsar D."/>
            <person name="Stacey G."/>
            <person name="Shoemaker R."/>
            <person name="Jackson S."/>
        </authorList>
    </citation>
    <scope>NUCLEOTIDE SEQUENCE</scope>
    <source>
        <tissue evidence="2">Callus</tissue>
    </source>
</reference>
<evidence type="ECO:0000313" key="3">
    <source>
        <dbReference type="EnsemblPlants" id="KRH28789"/>
    </source>
</evidence>
<evidence type="ECO:0000256" key="1">
    <source>
        <dbReference type="SAM" id="SignalP"/>
    </source>
</evidence>
<dbReference type="InParanoid" id="A0A0R0HN21"/>
<feature type="signal peptide" evidence="1">
    <location>
        <begin position="1"/>
        <end position="22"/>
    </location>
</feature>